<dbReference type="Gene3D" id="1.20.5.190">
    <property type="match status" value="2"/>
</dbReference>
<evidence type="ECO:0000313" key="3">
    <source>
        <dbReference type="EMBL" id="KAJ1085454.1"/>
    </source>
</evidence>
<feature type="compositionally biased region" description="Polar residues" evidence="2">
    <location>
        <begin position="460"/>
        <end position="479"/>
    </location>
</feature>
<dbReference type="Proteomes" id="UP001066276">
    <property type="component" value="Chromosome 12"/>
</dbReference>
<feature type="region of interest" description="Disordered" evidence="2">
    <location>
        <begin position="171"/>
        <end position="213"/>
    </location>
</feature>
<accession>A0AAV7L4G0</accession>
<dbReference type="Pfam" id="PF00612">
    <property type="entry name" value="IQ"/>
    <property type="match status" value="4"/>
</dbReference>
<dbReference type="PROSITE" id="PS50096">
    <property type="entry name" value="IQ"/>
    <property type="match status" value="4"/>
</dbReference>
<organism evidence="3 4">
    <name type="scientific">Pleurodeles waltl</name>
    <name type="common">Iberian ribbed newt</name>
    <dbReference type="NCBI Taxonomy" id="8319"/>
    <lineage>
        <taxon>Eukaryota</taxon>
        <taxon>Metazoa</taxon>
        <taxon>Chordata</taxon>
        <taxon>Craniata</taxon>
        <taxon>Vertebrata</taxon>
        <taxon>Euteleostomi</taxon>
        <taxon>Amphibia</taxon>
        <taxon>Batrachia</taxon>
        <taxon>Caudata</taxon>
        <taxon>Salamandroidea</taxon>
        <taxon>Salamandridae</taxon>
        <taxon>Pleurodelinae</taxon>
        <taxon>Pleurodeles</taxon>
    </lineage>
</organism>
<feature type="region of interest" description="Disordered" evidence="2">
    <location>
        <begin position="407"/>
        <end position="504"/>
    </location>
</feature>
<feature type="compositionally biased region" description="Low complexity" evidence="2">
    <location>
        <begin position="199"/>
        <end position="213"/>
    </location>
</feature>
<sequence length="905" mass="102429">MSAQFRSPFDNFQPQLKISYEDDFQNKIDMIRNNAATLIQSHWRGYAARQQLCRAYDAATVIQAAWRGYITRRNLSGEYQAATAPQFNCRDNQARDDLRAPELRAAQIKNEWREFLQQWVFNQHTSPHASPCKYNECKSPTDLSVKNLAATIIQKWFKGYKTRKSLEKLMQASPVTQTNNSARHTLREPPRNLRFAANSSSDDSSRNYSSGSLDSFTNGRSNLYKTAKSGCSGAFTRQPSSSFTGPFYGKNIRKPQSQEQQIRENVLQGVGQAPVLTNFSSADSAEESEKDTACCQNPSVARQGQTRPLYRFEKSEKKLSHKMGATPTTQVYGSPYIHPLPLSIPFSCRKAIALAKSPDPKQDKGRGKTLYNIARAGQDIPMSNKSDFKLSGPAYRPDAFRRRLMLDFQSNQSQRPRDRRKNLYEHQPNKDDKYVLGKAENKPAVTANSPPCCRRHTMPEYSSNPSGFKGRSTFSNSRLNEQERHLPYKQEPDRPKTPNTIDMGNKQTNCNCSHGCSLCKAREKSRPLNDNKPHQSKPFLMFNPETCTGKVTCESPTGNPKDKANETKQSMRHNRREDRDELYPREVAHKPPVLPYSSESCKRKTGCRNCHEPSLELGQNQSNSSRRHDGQQQPEPSKAEPPIRKTFQHALNPTFEEGFGTRAKMSKQNQRSHCAGRECKGDLESCNDMEKTSKRTSATGFTYTGSKGRSDVGSCNTHKHDIQGPGMTPHKTRSDLGCSTFRGPRDASPGADSVSSGNTEANEMTDRWGAFKTGNRFQKELHRSCPTQSAWESTKMRMALKQHHKAATRIQALYRGYKVRQYLQTAGTLDKFDNRDEELRKKESKDVGDGQHFSMHARGSQKGGACQHRRDEHESRFHSESQCYRSALGNVSDGGDLRFNRRSRT</sequence>
<dbReference type="PANTHER" id="PTHR22590">
    <property type="entry name" value="MYOSIN MOTOR DOMAIN-CONTAINING PROTEIN"/>
    <property type="match status" value="1"/>
</dbReference>
<evidence type="ECO:0000313" key="4">
    <source>
        <dbReference type="Proteomes" id="UP001066276"/>
    </source>
</evidence>
<evidence type="ECO:0000256" key="1">
    <source>
        <dbReference type="ARBA" id="ARBA00022737"/>
    </source>
</evidence>
<dbReference type="InterPro" id="IPR000048">
    <property type="entry name" value="IQ_motif_EF-hand-BS"/>
</dbReference>
<dbReference type="SUPFAM" id="SSF52540">
    <property type="entry name" value="P-loop containing nucleoside triphosphate hydrolases"/>
    <property type="match status" value="1"/>
</dbReference>
<feature type="compositionally biased region" description="Polar residues" evidence="2">
    <location>
        <begin position="173"/>
        <end position="183"/>
    </location>
</feature>
<dbReference type="EMBL" id="JANPWB010000016">
    <property type="protein sequence ID" value="KAJ1085454.1"/>
    <property type="molecule type" value="Genomic_DNA"/>
</dbReference>
<feature type="compositionally biased region" description="Basic and acidic residues" evidence="2">
    <location>
        <begin position="575"/>
        <end position="589"/>
    </location>
</feature>
<dbReference type="PANTHER" id="PTHR22590:SF5">
    <property type="entry name" value="MYOSIN MOTOR DOMAIN-CONTAINING PROTEIN"/>
    <property type="match status" value="1"/>
</dbReference>
<protein>
    <submittedName>
        <fullName evidence="3">Uncharacterized protein</fullName>
    </submittedName>
</protein>
<comment type="caution">
    <text evidence="3">The sequence shown here is derived from an EMBL/GenBank/DDBJ whole genome shotgun (WGS) entry which is preliminary data.</text>
</comment>
<feature type="compositionally biased region" description="Basic and acidic residues" evidence="2">
    <location>
        <begin position="480"/>
        <end position="496"/>
    </location>
</feature>
<dbReference type="InterPro" id="IPR052318">
    <property type="entry name" value="CellDiv_DevSignal_Domain"/>
</dbReference>
<dbReference type="InterPro" id="IPR027417">
    <property type="entry name" value="P-loop_NTPase"/>
</dbReference>
<dbReference type="SMART" id="SM00015">
    <property type="entry name" value="IQ"/>
    <property type="match status" value="4"/>
</dbReference>
<keyword evidence="4" id="KW-1185">Reference proteome</keyword>
<feature type="region of interest" description="Disordered" evidence="2">
    <location>
        <begin position="550"/>
        <end position="643"/>
    </location>
</feature>
<evidence type="ECO:0000256" key="2">
    <source>
        <dbReference type="SAM" id="MobiDB-lite"/>
    </source>
</evidence>
<keyword evidence="1" id="KW-0677">Repeat</keyword>
<reference evidence="3" key="1">
    <citation type="journal article" date="2022" name="bioRxiv">
        <title>Sequencing and chromosome-scale assembly of the giantPleurodeles waltlgenome.</title>
        <authorList>
            <person name="Brown T."/>
            <person name="Elewa A."/>
            <person name="Iarovenko S."/>
            <person name="Subramanian E."/>
            <person name="Araus A.J."/>
            <person name="Petzold A."/>
            <person name="Susuki M."/>
            <person name="Suzuki K.-i.T."/>
            <person name="Hayashi T."/>
            <person name="Toyoda A."/>
            <person name="Oliveira C."/>
            <person name="Osipova E."/>
            <person name="Leigh N.D."/>
            <person name="Simon A."/>
            <person name="Yun M.H."/>
        </authorList>
    </citation>
    <scope>NUCLEOTIDE SEQUENCE</scope>
    <source>
        <strain evidence="3">20211129_DDA</strain>
        <tissue evidence="3">Liver</tissue>
    </source>
</reference>
<feature type="compositionally biased region" description="Polar residues" evidence="2">
    <location>
        <begin position="753"/>
        <end position="762"/>
    </location>
</feature>
<feature type="compositionally biased region" description="Basic and acidic residues" evidence="2">
    <location>
        <begin position="868"/>
        <end position="879"/>
    </location>
</feature>
<gene>
    <name evidence="3" type="ORF">NDU88_005586</name>
</gene>
<feature type="region of interest" description="Disordered" evidence="2">
    <location>
        <begin position="842"/>
        <end position="881"/>
    </location>
</feature>
<feature type="compositionally biased region" description="Basic and acidic residues" evidence="2">
    <location>
        <begin position="421"/>
        <end position="441"/>
    </location>
</feature>
<dbReference type="AlphaFoldDB" id="A0AAV7L4G0"/>
<feature type="region of interest" description="Disordered" evidence="2">
    <location>
        <begin position="744"/>
        <end position="767"/>
    </location>
</feature>
<dbReference type="CDD" id="cd23767">
    <property type="entry name" value="IQCD"/>
    <property type="match status" value="4"/>
</dbReference>
<proteinExistence type="predicted"/>
<name>A0AAV7L4G0_PLEWA</name>
<dbReference type="FunFam" id="1.20.5.190:FF:000055">
    <property type="entry name" value="Putative microtubule-associated protein futsch"/>
    <property type="match status" value="1"/>
</dbReference>